<protein>
    <submittedName>
        <fullName evidence="1">Uncharacterized protein</fullName>
    </submittedName>
</protein>
<sequence length="151" mass="17093">MKKIISSLLLILIVLAPISVVSAEVDLSGKIKKEIYAAPEELLVDILNPYVTDAVQKEHGDNVTWRLERVKKITLMVDHTGSESKRWYEVSLTITTTNPDIKGNLPELGTITFYIDPKTYFGSSEVERKNINDVTVELKDYIHQFGTNDKK</sequence>
<dbReference type="EMBL" id="BAUT01000029">
    <property type="protein sequence ID" value="GAE26676.1"/>
    <property type="molecule type" value="Genomic_DNA"/>
</dbReference>
<organism evidence="1 2">
    <name type="scientific">Halalkalibacter wakoensis JCM 9140</name>
    <dbReference type="NCBI Taxonomy" id="1236970"/>
    <lineage>
        <taxon>Bacteria</taxon>
        <taxon>Bacillati</taxon>
        <taxon>Bacillota</taxon>
        <taxon>Bacilli</taxon>
        <taxon>Bacillales</taxon>
        <taxon>Bacillaceae</taxon>
        <taxon>Halalkalibacter</taxon>
    </lineage>
</organism>
<keyword evidence="2" id="KW-1185">Reference proteome</keyword>
<reference evidence="1" key="1">
    <citation type="journal article" date="2014" name="Genome Announc.">
        <title>Draft Genome Sequences of Three Alkaliphilic Bacillus Strains, Bacillus wakoensis JCM 9140T, Bacillus akibai JCM 9157T, and Bacillus hemicellulosilyticus JCM 9152T.</title>
        <authorList>
            <person name="Yuki M."/>
            <person name="Oshima K."/>
            <person name="Suda W."/>
            <person name="Oshida Y."/>
            <person name="Kitamura K."/>
            <person name="Iida T."/>
            <person name="Hattori M."/>
            <person name="Ohkuma M."/>
        </authorList>
    </citation>
    <scope>NUCLEOTIDE SEQUENCE [LARGE SCALE GENOMIC DNA]</scope>
    <source>
        <strain evidence="1">JCM 9140</strain>
    </source>
</reference>
<name>W4Q3L2_9BACI</name>
<comment type="caution">
    <text evidence="1">The sequence shown here is derived from an EMBL/GenBank/DDBJ whole genome shotgun (WGS) entry which is preliminary data.</text>
</comment>
<accession>W4Q3L2</accession>
<dbReference type="OrthoDB" id="2884755at2"/>
<proteinExistence type="predicted"/>
<dbReference type="RefSeq" id="WP_034746726.1">
    <property type="nucleotide sequence ID" value="NZ_BAUT01000029.1"/>
</dbReference>
<gene>
    <name evidence="1" type="ORF">JCM9140_2762</name>
</gene>
<dbReference type="Proteomes" id="UP000018890">
    <property type="component" value="Unassembled WGS sequence"/>
</dbReference>
<dbReference type="Pfam" id="PF13027">
    <property type="entry name" value="DUF3888"/>
    <property type="match status" value="1"/>
</dbReference>
<dbReference type="AlphaFoldDB" id="W4Q3L2"/>
<evidence type="ECO:0000313" key="2">
    <source>
        <dbReference type="Proteomes" id="UP000018890"/>
    </source>
</evidence>
<dbReference type="InterPro" id="IPR024984">
    <property type="entry name" value="DUF3888"/>
</dbReference>
<evidence type="ECO:0000313" key="1">
    <source>
        <dbReference type="EMBL" id="GAE26676.1"/>
    </source>
</evidence>